<dbReference type="KEGG" id="psco:LY89DRAFT_661012"/>
<comment type="similarity">
    <text evidence="2">Belongs to the ustYa family.</text>
</comment>
<dbReference type="PANTHER" id="PTHR33365:SF4">
    <property type="entry name" value="CYCLOCHLOROTINE BIOSYNTHESIS PROTEIN O"/>
    <property type="match status" value="1"/>
</dbReference>
<dbReference type="RefSeq" id="XP_018061591.1">
    <property type="nucleotide sequence ID" value="XM_018212580.1"/>
</dbReference>
<keyword evidence="3" id="KW-0812">Transmembrane</keyword>
<dbReference type="PANTHER" id="PTHR33365">
    <property type="entry name" value="YALI0B05434P"/>
    <property type="match status" value="1"/>
</dbReference>
<proteinExistence type="inferred from homology"/>
<evidence type="ECO:0000256" key="2">
    <source>
        <dbReference type="ARBA" id="ARBA00035112"/>
    </source>
</evidence>
<dbReference type="AlphaFoldDB" id="A0A132B4B9"/>
<protein>
    <submittedName>
        <fullName evidence="4">Uncharacterized protein</fullName>
    </submittedName>
</protein>
<dbReference type="STRING" id="149040.A0A132B4B9"/>
<dbReference type="EMBL" id="KQ947441">
    <property type="protein sequence ID" value="KUJ07236.1"/>
    <property type="molecule type" value="Genomic_DNA"/>
</dbReference>
<evidence type="ECO:0000256" key="3">
    <source>
        <dbReference type="SAM" id="Phobius"/>
    </source>
</evidence>
<gene>
    <name evidence="4" type="ORF">LY89DRAFT_661012</name>
</gene>
<feature type="transmembrane region" description="Helical" evidence="3">
    <location>
        <begin position="39"/>
        <end position="62"/>
    </location>
</feature>
<dbReference type="InParanoid" id="A0A132B4B9"/>
<accession>A0A132B4B9</accession>
<evidence type="ECO:0000313" key="4">
    <source>
        <dbReference type="EMBL" id="KUJ07236.1"/>
    </source>
</evidence>
<comment type="pathway">
    <text evidence="1">Mycotoxin biosynthesis.</text>
</comment>
<sequence>MNGSLDSASELLLSKEDRQLSLEDDVDRQSKVSQSPRKFFWIFFVAQALLIALYTIGSITIIRGLSSPTPRPSPPIPDLTLSYATKKFVSLQDSPFAGPPGAEVDHSWSNLVQGVNLRVSADELAVSSQSSVPLPEGGGHLAWLSVYHEIHCVKMLRQWHFRHHYFANITEKDELHWTSHAEHCLDLLLQTAICHADTSLVTFRDNPHTCVDWDQFTGSLRERVVPEEEMHRLRNPLLLFPDV</sequence>
<dbReference type="OrthoDB" id="3687641at2759"/>
<reference evidence="4 5" key="1">
    <citation type="submission" date="2015-10" db="EMBL/GenBank/DDBJ databases">
        <title>Full genome of DAOMC 229536 Phialocephala scopiformis, a fungal endophyte of spruce producing the potent anti-insectan compound rugulosin.</title>
        <authorList>
            <consortium name="DOE Joint Genome Institute"/>
            <person name="Walker A.K."/>
            <person name="Frasz S.L."/>
            <person name="Seifert K.A."/>
            <person name="Miller J.D."/>
            <person name="Mondo S.J."/>
            <person name="Labutti K."/>
            <person name="Lipzen A."/>
            <person name="Dockter R."/>
            <person name="Kennedy M."/>
            <person name="Grigoriev I.V."/>
            <person name="Spatafora J.W."/>
        </authorList>
    </citation>
    <scope>NUCLEOTIDE SEQUENCE [LARGE SCALE GENOMIC DNA]</scope>
    <source>
        <strain evidence="4 5">CBS 120377</strain>
    </source>
</reference>
<organism evidence="4 5">
    <name type="scientific">Mollisia scopiformis</name>
    <name type="common">Conifer needle endophyte fungus</name>
    <name type="synonym">Phialocephala scopiformis</name>
    <dbReference type="NCBI Taxonomy" id="149040"/>
    <lineage>
        <taxon>Eukaryota</taxon>
        <taxon>Fungi</taxon>
        <taxon>Dikarya</taxon>
        <taxon>Ascomycota</taxon>
        <taxon>Pezizomycotina</taxon>
        <taxon>Leotiomycetes</taxon>
        <taxon>Helotiales</taxon>
        <taxon>Mollisiaceae</taxon>
        <taxon>Mollisia</taxon>
    </lineage>
</organism>
<dbReference type="GO" id="GO:0043386">
    <property type="term" value="P:mycotoxin biosynthetic process"/>
    <property type="evidence" value="ECO:0007669"/>
    <property type="project" value="InterPro"/>
</dbReference>
<dbReference type="InterPro" id="IPR021765">
    <property type="entry name" value="UstYa-like"/>
</dbReference>
<keyword evidence="3" id="KW-0472">Membrane</keyword>
<dbReference type="Proteomes" id="UP000070700">
    <property type="component" value="Unassembled WGS sequence"/>
</dbReference>
<keyword evidence="3" id="KW-1133">Transmembrane helix</keyword>
<name>A0A132B4B9_MOLSC</name>
<dbReference type="GeneID" id="28822306"/>
<keyword evidence="5" id="KW-1185">Reference proteome</keyword>
<dbReference type="Pfam" id="PF11807">
    <property type="entry name" value="UstYa"/>
    <property type="match status" value="1"/>
</dbReference>
<evidence type="ECO:0000256" key="1">
    <source>
        <dbReference type="ARBA" id="ARBA00004685"/>
    </source>
</evidence>
<evidence type="ECO:0000313" key="5">
    <source>
        <dbReference type="Proteomes" id="UP000070700"/>
    </source>
</evidence>